<reference evidence="3" key="1">
    <citation type="journal article" date="2020" name="Nature">
        <title>Giant virus diversity and host interactions through global metagenomics.</title>
        <authorList>
            <person name="Schulz F."/>
            <person name="Roux S."/>
            <person name="Paez-Espino D."/>
            <person name="Jungbluth S."/>
            <person name="Walsh D.A."/>
            <person name="Denef V.J."/>
            <person name="McMahon K.D."/>
            <person name="Konstantinidis K.T."/>
            <person name="Eloe-Fadrosh E.A."/>
            <person name="Kyrpides N.C."/>
            <person name="Woyke T."/>
        </authorList>
    </citation>
    <scope>NUCLEOTIDE SEQUENCE</scope>
    <source>
        <strain evidence="3">GVMAG-M-3300024261-37</strain>
    </source>
</reference>
<evidence type="ECO:0000256" key="2">
    <source>
        <dbReference type="SAM" id="MobiDB-lite"/>
    </source>
</evidence>
<evidence type="ECO:0000313" key="3">
    <source>
        <dbReference type="EMBL" id="QHT95180.1"/>
    </source>
</evidence>
<dbReference type="EMBL" id="MN740235">
    <property type="protein sequence ID" value="QHT95180.1"/>
    <property type="molecule type" value="Genomic_DNA"/>
</dbReference>
<accession>A0A6C0IRH9</accession>
<protein>
    <submittedName>
        <fullName evidence="3">Uncharacterized protein</fullName>
    </submittedName>
</protein>
<evidence type="ECO:0000256" key="1">
    <source>
        <dbReference type="SAM" id="Coils"/>
    </source>
</evidence>
<sequence>MYYNLTKNNIIIYYRPMQNTESYGEMSFEKQAKFVADYQRQHSVIGQLEKRLAKLETVVKNLEAMVTKYKNLAAGTVDNMRSRFTSFTRKGKQGAGKKRRTSKRKTRRKKHRRK</sequence>
<proteinExistence type="predicted"/>
<name>A0A6C0IRH9_9ZZZZ</name>
<feature type="region of interest" description="Disordered" evidence="2">
    <location>
        <begin position="83"/>
        <end position="114"/>
    </location>
</feature>
<keyword evidence="1" id="KW-0175">Coiled coil</keyword>
<feature type="coiled-coil region" evidence="1">
    <location>
        <begin position="45"/>
        <end position="72"/>
    </location>
</feature>
<dbReference type="AlphaFoldDB" id="A0A6C0IRH9"/>
<organism evidence="3">
    <name type="scientific">viral metagenome</name>
    <dbReference type="NCBI Taxonomy" id="1070528"/>
    <lineage>
        <taxon>unclassified sequences</taxon>
        <taxon>metagenomes</taxon>
        <taxon>organismal metagenomes</taxon>
    </lineage>
</organism>
<feature type="compositionally biased region" description="Basic residues" evidence="2">
    <location>
        <begin position="89"/>
        <end position="114"/>
    </location>
</feature>